<keyword evidence="1" id="KW-0472">Membrane</keyword>
<dbReference type="Proteomes" id="UP000658127">
    <property type="component" value="Unassembled WGS sequence"/>
</dbReference>
<feature type="transmembrane region" description="Helical" evidence="1">
    <location>
        <begin position="323"/>
        <end position="343"/>
    </location>
</feature>
<feature type="transmembrane region" description="Helical" evidence="1">
    <location>
        <begin position="223"/>
        <end position="249"/>
    </location>
</feature>
<evidence type="ECO:0000313" key="3">
    <source>
        <dbReference type="Proteomes" id="UP000658127"/>
    </source>
</evidence>
<reference evidence="3" key="1">
    <citation type="journal article" date="2019" name="Int. J. Syst. Evol. Microbiol.">
        <title>The Global Catalogue of Microorganisms (GCM) 10K type strain sequencing project: providing services to taxonomists for standard genome sequencing and annotation.</title>
        <authorList>
            <consortium name="The Broad Institute Genomics Platform"/>
            <consortium name="The Broad Institute Genome Sequencing Center for Infectious Disease"/>
            <person name="Wu L."/>
            <person name="Ma J."/>
        </authorList>
    </citation>
    <scope>NUCLEOTIDE SEQUENCE [LARGE SCALE GENOMIC DNA]</scope>
    <source>
        <strain evidence="3">CGMCC 4.7329</strain>
    </source>
</reference>
<dbReference type="RefSeq" id="WP_189023263.1">
    <property type="nucleotide sequence ID" value="NZ_BMNE01000001.1"/>
</dbReference>
<feature type="transmembrane region" description="Helical" evidence="1">
    <location>
        <begin position="255"/>
        <end position="277"/>
    </location>
</feature>
<name>A0ABQ2K5R5_9NOCA</name>
<evidence type="ECO:0000256" key="1">
    <source>
        <dbReference type="SAM" id="Phobius"/>
    </source>
</evidence>
<keyword evidence="1" id="KW-1133">Transmembrane helix</keyword>
<comment type="caution">
    <text evidence="2">The sequence shown here is derived from an EMBL/GenBank/DDBJ whole genome shotgun (WGS) entry which is preliminary data.</text>
</comment>
<feature type="transmembrane region" description="Helical" evidence="1">
    <location>
        <begin position="289"/>
        <end position="311"/>
    </location>
</feature>
<evidence type="ECO:0000313" key="2">
    <source>
        <dbReference type="EMBL" id="GGN67918.1"/>
    </source>
</evidence>
<sequence length="371" mass="38372">MTSGASGSAGRRGKIAIVGGIRPCGPGDEPPWSEEAGARAASEIGAALAKAGYDLIVYSSAEKFVERDVVGGYLSVEPVRAGSIHVRPPYVGPRIDFPHAPEHSDAFVVRHEAGTDWEIAYYRSLREAEGVVLLGGGRTTLITAMVATAFDIPIAPVAAFGGGARKAWVTLGRNANSATPEEISTFGAAWRTGSAESVVAALTGQGERHRSLESQRKTAQRRIAYRANAGLVLGALLLVAGLATIPLVYAGDGNASLTLIGLIAGSLLTATAGAISRTAVDRGDGWGRAAVLGMSAGAIAVLLFISAQLATSPDLLSGPDARRLLFFVLSVGFIAGFTFDAVYAKVRQQDALHGTGLQSVLPDGQEHSGDR</sequence>
<proteinExistence type="predicted"/>
<gene>
    <name evidence="2" type="ORF">GCM10011610_04670</name>
</gene>
<accession>A0ABQ2K5R5</accession>
<keyword evidence="3" id="KW-1185">Reference proteome</keyword>
<organism evidence="2 3">
    <name type="scientific">Nocardia rhizosphaerihabitans</name>
    <dbReference type="NCBI Taxonomy" id="1691570"/>
    <lineage>
        <taxon>Bacteria</taxon>
        <taxon>Bacillati</taxon>
        <taxon>Actinomycetota</taxon>
        <taxon>Actinomycetes</taxon>
        <taxon>Mycobacteriales</taxon>
        <taxon>Nocardiaceae</taxon>
        <taxon>Nocardia</taxon>
    </lineage>
</organism>
<protein>
    <submittedName>
        <fullName evidence="2">Uncharacterized protein</fullName>
    </submittedName>
</protein>
<keyword evidence="1" id="KW-0812">Transmembrane</keyword>
<dbReference type="EMBL" id="BMNE01000001">
    <property type="protein sequence ID" value="GGN67918.1"/>
    <property type="molecule type" value="Genomic_DNA"/>
</dbReference>